<sequence length="91" mass="11001">MNLIEVKYTEKYYKYHCYKCKYNEWAPADIVDEFADMDKYCESEYEECQEKKRNGMPVMVCPNCDADFYYLGKSKIKEGSYFVDEDEPMLF</sequence>
<gene>
    <name evidence="1" type="ORF">CPLFYP93_01803</name>
</gene>
<accession>A0A6N3DFL5</accession>
<name>A0A6N3DFL5_9CLOT</name>
<proteinExistence type="predicted"/>
<evidence type="ECO:0000313" key="1">
    <source>
        <dbReference type="EMBL" id="VYU25859.1"/>
    </source>
</evidence>
<dbReference type="EMBL" id="CACRTV010000046">
    <property type="protein sequence ID" value="VYU25859.1"/>
    <property type="molecule type" value="Genomic_DNA"/>
</dbReference>
<organism evidence="1">
    <name type="scientific">Clostridium paraputrificum</name>
    <dbReference type="NCBI Taxonomy" id="29363"/>
    <lineage>
        <taxon>Bacteria</taxon>
        <taxon>Bacillati</taxon>
        <taxon>Bacillota</taxon>
        <taxon>Clostridia</taxon>
        <taxon>Eubacteriales</taxon>
        <taxon>Clostridiaceae</taxon>
        <taxon>Clostridium</taxon>
    </lineage>
</organism>
<dbReference type="RefSeq" id="WP_156561144.1">
    <property type="nucleotide sequence ID" value="NZ_CACRTV010000046.1"/>
</dbReference>
<dbReference type="AlphaFoldDB" id="A0A6N3DFL5"/>
<protein>
    <submittedName>
        <fullName evidence="1">Uncharacterized protein</fullName>
    </submittedName>
</protein>
<reference evidence="1" key="1">
    <citation type="submission" date="2019-11" db="EMBL/GenBank/DDBJ databases">
        <authorList>
            <person name="Feng L."/>
        </authorList>
    </citation>
    <scope>NUCLEOTIDE SEQUENCE</scope>
    <source>
        <strain evidence="1">CParaputrificumLFYP93</strain>
    </source>
</reference>